<evidence type="ECO:0000313" key="1">
    <source>
        <dbReference type="EMBL" id="EFE09101.1"/>
    </source>
</evidence>
<gene>
    <name evidence="1" type="ORF">CIT292_07382</name>
</gene>
<proteinExistence type="predicted"/>
<dbReference type="AlphaFoldDB" id="D4BA90"/>
<organism evidence="1 2">
    <name type="scientific">Citrobacter youngae ATCC 29220</name>
    <dbReference type="NCBI Taxonomy" id="500640"/>
    <lineage>
        <taxon>Bacteria</taxon>
        <taxon>Pseudomonadati</taxon>
        <taxon>Pseudomonadota</taxon>
        <taxon>Gammaproteobacteria</taxon>
        <taxon>Enterobacterales</taxon>
        <taxon>Enterobacteriaceae</taxon>
        <taxon>Citrobacter</taxon>
        <taxon>Citrobacter freundii complex</taxon>
    </lineage>
</organism>
<sequence>MGFHIHTYCAYTRQGVLGLIDEIFKTSQPDEVIHIFDLIENPHPILLLNKIKNYMRITLDEPQKIIAICNKQTADFLRKFSILCITPTESILNWVDILKKAKAYTKWSAASIPELEHHYASKPLTNKDFFILEHLCQGYSFSEISELSGLNAKIVYARLSKIKCEFNLERNNIHLAYAFILESRTNYFHCSQQSNYHF</sequence>
<reference evidence="1 2" key="1">
    <citation type="submission" date="2010-02" db="EMBL/GenBank/DDBJ databases">
        <authorList>
            <person name="Weinstock G."/>
            <person name="Sodergren E."/>
            <person name="Clifton S."/>
            <person name="Fulton L."/>
            <person name="Fulton B."/>
            <person name="Courtney L."/>
            <person name="Fronick C."/>
            <person name="Harrison M."/>
            <person name="Strong C."/>
            <person name="Farmer C."/>
            <person name="Delahaunty K."/>
            <person name="Markovic C."/>
            <person name="Hall O."/>
            <person name="Minx P."/>
            <person name="Tomlinson C."/>
            <person name="Mitreva M."/>
            <person name="Nelson J."/>
            <person name="Hou S."/>
            <person name="Wollam A."/>
            <person name="Pepin K.H."/>
            <person name="Johnson M."/>
            <person name="Bhonagiri V."/>
            <person name="Zhang X."/>
            <person name="Suruliraj S."/>
            <person name="Warren W."/>
            <person name="Chinwalla A."/>
            <person name="Mardis E.R."/>
            <person name="Wilson R.K."/>
        </authorList>
    </citation>
    <scope>NUCLEOTIDE SEQUENCE [LARGE SCALE GENOMIC DNA]</scope>
    <source>
        <strain evidence="1 2">ATCC 29220</strain>
    </source>
</reference>
<dbReference type="GO" id="GO:0006355">
    <property type="term" value="P:regulation of DNA-templated transcription"/>
    <property type="evidence" value="ECO:0007669"/>
    <property type="project" value="InterPro"/>
</dbReference>
<dbReference type="InterPro" id="IPR016032">
    <property type="entry name" value="Sig_transdc_resp-reg_C-effctor"/>
</dbReference>
<accession>D4BA90</accession>
<name>D4BA90_9ENTR</name>
<comment type="caution">
    <text evidence="1">The sequence shown here is derived from an EMBL/GenBank/DDBJ whole genome shotgun (WGS) entry which is preliminary data.</text>
</comment>
<dbReference type="RefSeq" id="WP_006684778.1">
    <property type="nucleotide sequence ID" value="NZ_GG730299.1"/>
</dbReference>
<dbReference type="GO" id="GO:0003677">
    <property type="term" value="F:DNA binding"/>
    <property type="evidence" value="ECO:0007669"/>
    <property type="project" value="InterPro"/>
</dbReference>
<dbReference type="Proteomes" id="UP000003880">
    <property type="component" value="Unassembled WGS sequence"/>
</dbReference>
<evidence type="ECO:0000313" key="2">
    <source>
        <dbReference type="Proteomes" id="UP000003880"/>
    </source>
</evidence>
<dbReference type="HOGENOM" id="CLU_1376064_0_0_6"/>
<dbReference type="SUPFAM" id="SSF46894">
    <property type="entry name" value="C-terminal effector domain of the bipartite response regulators"/>
    <property type="match status" value="1"/>
</dbReference>
<dbReference type="EMBL" id="ABWL02000006">
    <property type="protein sequence ID" value="EFE09101.1"/>
    <property type="molecule type" value="Genomic_DNA"/>
</dbReference>
<protein>
    <submittedName>
        <fullName evidence="1">Uncharacterized protein</fullName>
    </submittedName>
</protein>